<accession>A0A8S1TG33</accession>
<keyword evidence="1" id="KW-1133">Transmembrane helix</keyword>
<evidence type="ECO:0000313" key="3">
    <source>
        <dbReference type="Proteomes" id="UP000683925"/>
    </source>
</evidence>
<feature type="transmembrane region" description="Helical" evidence="1">
    <location>
        <begin position="50"/>
        <end position="73"/>
    </location>
</feature>
<gene>
    <name evidence="2" type="ORF">POCTA_138.1.T0240033</name>
</gene>
<sequence>MSSNPIPAQQYLLKLRISNVMRIFPIFWNGFFAKTEIIIILTLTTFRFDLIILPLIVNLVDISIYLLILQYFWLKLENTVDKCVLNNQSQRDIQTFQPKLLYQYLQLMWIISDILSKELCFFYVVTLLLINQIAYSNRQKLLMLELLLQVYIIRYYLHLVENCSVALSQVSRVQGSYRQLEDQKILKNFTYKVPFDKRNQQSNYSYQN</sequence>
<proteinExistence type="predicted"/>
<feature type="transmembrane region" description="Helical" evidence="1">
    <location>
        <begin position="20"/>
        <end position="43"/>
    </location>
</feature>
<keyword evidence="3" id="KW-1185">Reference proteome</keyword>
<dbReference type="Proteomes" id="UP000683925">
    <property type="component" value="Unassembled WGS sequence"/>
</dbReference>
<evidence type="ECO:0008006" key="4">
    <source>
        <dbReference type="Google" id="ProtNLM"/>
    </source>
</evidence>
<protein>
    <recommendedName>
        <fullName evidence="4">Transmembrane protein</fullName>
    </recommendedName>
</protein>
<keyword evidence="1" id="KW-0812">Transmembrane</keyword>
<keyword evidence="1" id="KW-0472">Membrane</keyword>
<evidence type="ECO:0000256" key="1">
    <source>
        <dbReference type="SAM" id="Phobius"/>
    </source>
</evidence>
<name>A0A8S1TG33_PAROT</name>
<evidence type="ECO:0000313" key="2">
    <source>
        <dbReference type="EMBL" id="CAD8150624.1"/>
    </source>
</evidence>
<organism evidence="2 3">
    <name type="scientific">Paramecium octaurelia</name>
    <dbReference type="NCBI Taxonomy" id="43137"/>
    <lineage>
        <taxon>Eukaryota</taxon>
        <taxon>Sar</taxon>
        <taxon>Alveolata</taxon>
        <taxon>Ciliophora</taxon>
        <taxon>Intramacronucleata</taxon>
        <taxon>Oligohymenophorea</taxon>
        <taxon>Peniculida</taxon>
        <taxon>Parameciidae</taxon>
        <taxon>Paramecium</taxon>
    </lineage>
</organism>
<comment type="caution">
    <text evidence="2">The sequence shown here is derived from an EMBL/GenBank/DDBJ whole genome shotgun (WGS) entry which is preliminary data.</text>
</comment>
<dbReference type="EMBL" id="CAJJDP010000024">
    <property type="protein sequence ID" value="CAD8150624.1"/>
    <property type="molecule type" value="Genomic_DNA"/>
</dbReference>
<reference evidence="2" key="1">
    <citation type="submission" date="2021-01" db="EMBL/GenBank/DDBJ databases">
        <authorList>
            <consortium name="Genoscope - CEA"/>
            <person name="William W."/>
        </authorList>
    </citation>
    <scope>NUCLEOTIDE SEQUENCE</scope>
</reference>
<dbReference type="AlphaFoldDB" id="A0A8S1TG33"/>